<feature type="transmembrane region" description="Helical" evidence="6">
    <location>
        <begin position="129"/>
        <end position="148"/>
    </location>
</feature>
<feature type="domain" description="CWH43-like N-terminal" evidence="7">
    <location>
        <begin position="15"/>
        <end position="195"/>
    </location>
</feature>
<evidence type="ECO:0000256" key="3">
    <source>
        <dbReference type="ARBA" id="ARBA00022692"/>
    </source>
</evidence>
<evidence type="ECO:0000313" key="8">
    <source>
        <dbReference type="EMBL" id="KAK9717479.1"/>
    </source>
</evidence>
<reference evidence="8 9" key="1">
    <citation type="journal article" date="2024" name="BMC Genomics">
        <title>De novo assembly and annotation of Popillia japonica's genome with initial clues to its potential as an invasive pest.</title>
        <authorList>
            <person name="Cucini C."/>
            <person name="Boschi S."/>
            <person name="Funari R."/>
            <person name="Cardaioli E."/>
            <person name="Iannotti N."/>
            <person name="Marturano G."/>
            <person name="Paoli F."/>
            <person name="Bruttini M."/>
            <person name="Carapelli A."/>
            <person name="Frati F."/>
            <person name="Nardi F."/>
        </authorList>
    </citation>
    <scope>NUCLEOTIDE SEQUENCE [LARGE SCALE GENOMIC DNA]</scope>
    <source>
        <strain evidence="8">DMR45628</strain>
    </source>
</reference>
<feature type="transmembrane region" description="Helical" evidence="6">
    <location>
        <begin position="88"/>
        <end position="117"/>
    </location>
</feature>
<feature type="transmembrane region" description="Helical" evidence="6">
    <location>
        <begin position="168"/>
        <end position="191"/>
    </location>
</feature>
<organism evidence="8 9">
    <name type="scientific">Popillia japonica</name>
    <name type="common">Japanese beetle</name>
    <dbReference type="NCBI Taxonomy" id="7064"/>
    <lineage>
        <taxon>Eukaryota</taxon>
        <taxon>Metazoa</taxon>
        <taxon>Ecdysozoa</taxon>
        <taxon>Arthropoda</taxon>
        <taxon>Hexapoda</taxon>
        <taxon>Insecta</taxon>
        <taxon>Pterygota</taxon>
        <taxon>Neoptera</taxon>
        <taxon>Endopterygota</taxon>
        <taxon>Coleoptera</taxon>
        <taxon>Polyphaga</taxon>
        <taxon>Scarabaeiformia</taxon>
        <taxon>Scarabaeidae</taxon>
        <taxon>Rutelinae</taxon>
        <taxon>Popillia</taxon>
    </lineage>
</organism>
<comment type="caution">
    <text evidence="8">The sequence shown here is derived from an EMBL/GenBank/DDBJ whole genome shotgun (WGS) entry which is preliminary data.</text>
</comment>
<sequence length="209" mass="23245">MLPQSCPSLVILEQTRRPESAIFGQLLNIGSVIMAVSIYVRYLQVKTVATGSKLGSRVRLLNLTCLWLGLLIALGVSIVANFQLSVAFVVHLIGTGFAIGFGVVFQVVQVVLCLQLYPHMGSKYVNKGRILIAFASCIWLGRCIPSYFSGLNCAGHQDRSIKFEEFSVLIDTVAEWMIILLTMAFILTFVYEFKRTTLQEIKFEISEIA</sequence>
<dbReference type="GO" id="GO:0012505">
    <property type="term" value="C:endomembrane system"/>
    <property type="evidence" value="ECO:0007669"/>
    <property type="project" value="UniProtKB-SubCell"/>
</dbReference>
<evidence type="ECO:0000256" key="5">
    <source>
        <dbReference type="ARBA" id="ARBA00023136"/>
    </source>
</evidence>
<keyword evidence="4 6" id="KW-1133">Transmembrane helix</keyword>
<dbReference type="AlphaFoldDB" id="A0AAW1KGP9"/>
<dbReference type="Pfam" id="PF10277">
    <property type="entry name" value="Frag1"/>
    <property type="match status" value="1"/>
</dbReference>
<gene>
    <name evidence="8" type="ORF">QE152_g23726</name>
</gene>
<dbReference type="InterPro" id="IPR019402">
    <property type="entry name" value="CWH43_N"/>
</dbReference>
<dbReference type="Proteomes" id="UP001458880">
    <property type="component" value="Unassembled WGS sequence"/>
</dbReference>
<dbReference type="PANTHER" id="PTHR21324">
    <property type="entry name" value="FASTING-INDUCIBLE INTEGRAL MEMBRANE PROTEIN TM6P1-RELATED"/>
    <property type="match status" value="1"/>
</dbReference>
<keyword evidence="9" id="KW-1185">Reference proteome</keyword>
<evidence type="ECO:0000256" key="1">
    <source>
        <dbReference type="ARBA" id="ARBA00004127"/>
    </source>
</evidence>
<feature type="transmembrane region" description="Helical" evidence="6">
    <location>
        <begin position="20"/>
        <end position="40"/>
    </location>
</feature>
<keyword evidence="5 6" id="KW-0472">Membrane</keyword>
<accession>A0AAW1KGP9</accession>
<feature type="transmembrane region" description="Helical" evidence="6">
    <location>
        <begin position="60"/>
        <end position="82"/>
    </location>
</feature>
<comment type="similarity">
    <text evidence="2">Belongs to the DRAM/TMEM150 family.</text>
</comment>
<evidence type="ECO:0000313" key="9">
    <source>
        <dbReference type="Proteomes" id="UP001458880"/>
    </source>
</evidence>
<dbReference type="PANTHER" id="PTHR21324:SF2">
    <property type="entry name" value="EG:22E5.9 PROTEIN"/>
    <property type="match status" value="1"/>
</dbReference>
<evidence type="ECO:0000256" key="6">
    <source>
        <dbReference type="SAM" id="Phobius"/>
    </source>
</evidence>
<comment type="subcellular location">
    <subcellularLocation>
        <location evidence="1">Endomembrane system</location>
        <topology evidence="1">Multi-pass membrane protein</topology>
    </subcellularLocation>
</comment>
<protein>
    <submittedName>
        <fullName evidence="8">Frag1/DRAM/Sfk1 family</fullName>
    </submittedName>
</protein>
<proteinExistence type="inferred from homology"/>
<dbReference type="EMBL" id="JASPKY010000240">
    <property type="protein sequence ID" value="KAK9717479.1"/>
    <property type="molecule type" value="Genomic_DNA"/>
</dbReference>
<evidence type="ECO:0000259" key="7">
    <source>
        <dbReference type="Pfam" id="PF10277"/>
    </source>
</evidence>
<evidence type="ECO:0000256" key="2">
    <source>
        <dbReference type="ARBA" id="ARBA00006565"/>
    </source>
</evidence>
<keyword evidence="3 6" id="KW-0812">Transmembrane</keyword>
<dbReference type="InterPro" id="IPR050911">
    <property type="entry name" value="DRAM/TMEM150_Autophagy_Mod"/>
</dbReference>
<evidence type="ECO:0000256" key="4">
    <source>
        <dbReference type="ARBA" id="ARBA00022989"/>
    </source>
</evidence>
<name>A0AAW1KGP9_POPJA</name>